<protein>
    <submittedName>
        <fullName evidence="1">Uncharacterized protein</fullName>
    </submittedName>
</protein>
<name>A0A815P7B9_9BILA</name>
<dbReference type="EMBL" id="CAJNOU010004530">
    <property type="protein sequence ID" value="CAF1445216.1"/>
    <property type="molecule type" value="Genomic_DNA"/>
</dbReference>
<proteinExistence type="predicted"/>
<evidence type="ECO:0000313" key="2">
    <source>
        <dbReference type="EMBL" id="CAF4100037.1"/>
    </source>
</evidence>
<dbReference type="Proteomes" id="UP000663874">
    <property type="component" value="Unassembled WGS sequence"/>
</dbReference>
<dbReference type="AlphaFoldDB" id="A0A815P7B9"/>
<gene>
    <name evidence="2" type="ORF">FNK824_LOCUS31351</name>
    <name evidence="1" type="ORF">SEV965_LOCUS33419</name>
</gene>
<organism evidence="1 3">
    <name type="scientific">Rotaria sordida</name>
    <dbReference type="NCBI Taxonomy" id="392033"/>
    <lineage>
        <taxon>Eukaryota</taxon>
        <taxon>Metazoa</taxon>
        <taxon>Spiralia</taxon>
        <taxon>Gnathifera</taxon>
        <taxon>Rotifera</taxon>
        <taxon>Eurotatoria</taxon>
        <taxon>Bdelloidea</taxon>
        <taxon>Philodinida</taxon>
        <taxon>Philodinidae</taxon>
        <taxon>Rotaria</taxon>
    </lineage>
</organism>
<evidence type="ECO:0000313" key="1">
    <source>
        <dbReference type="EMBL" id="CAF1445216.1"/>
    </source>
</evidence>
<reference evidence="1" key="1">
    <citation type="submission" date="2021-02" db="EMBL/GenBank/DDBJ databases">
        <authorList>
            <person name="Nowell W R."/>
        </authorList>
    </citation>
    <scope>NUCLEOTIDE SEQUENCE</scope>
</reference>
<accession>A0A815P7B9</accession>
<evidence type="ECO:0000313" key="3">
    <source>
        <dbReference type="Proteomes" id="UP000663889"/>
    </source>
</evidence>
<dbReference type="Proteomes" id="UP000663889">
    <property type="component" value="Unassembled WGS sequence"/>
</dbReference>
<comment type="caution">
    <text evidence="1">The sequence shown here is derived from an EMBL/GenBank/DDBJ whole genome shotgun (WGS) entry which is preliminary data.</text>
</comment>
<dbReference type="EMBL" id="CAJOBE010010093">
    <property type="protein sequence ID" value="CAF4100037.1"/>
    <property type="molecule type" value="Genomic_DNA"/>
</dbReference>
<sequence length="280" mass="32624">MNNKEQTQILQKQVDTITDEEQWKNFEINFHGTASEFPGNKICGTINIEPDSARQLIKKFILLVNDHYRGEFDHSYKSISITGFDITKEENLIKIQIQAVPYNKKWTRKKISKPHSFVFTGEILTLSSIIHFDYIEETSNFNVTIKWYHIGDDYAEKYVVLLDNKEIQHIHQQSISQEMEICIHNMEPGKRHTLQIIAKLNSGKETTLSDLMDFTVPTKGNRQNDEVLNVINESVPARLLGHIVVNDTTNNKQSEEYWFKKNALRLLQILKFQIESTNKI</sequence>